<feature type="transmembrane region" description="Helical" evidence="1">
    <location>
        <begin position="110"/>
        <end position="132"/>
    </location>
</feature>
<dbReference type="AlphaFoldDB" id="A0A2H0TYH5"/>
<feature type="transmembrane region" description="Helical" evidence="1">
    <location>
        <begin position="52"/>
        <end position="72"/>
    </location>
</feature>
<keyword evidence="1" id="KW-1133">Transmembrane helix</keyword>
<evidence type="ECO:0000313" key="3">
    <source>
        <dbReference type="Proteomes" id="UP000230852"/>
    </source>
</evidence>
<protein>
    <submittedName>
        <fullName evidence="2">Uncharacterized protein</fullName>
    </submittedName>
</protein>
<name>A0A2H0TYH5_9BACT</name>
<feature type="transmembrane region" description="Helical" evidence="1">
    <location>
        <begin position="233"/>
        <end position="262"/>
    </location>
</feature>
<dbReference type="EMBL" id="PFBU01000052">
    <property type="protein sequence ID" value="PIR78270.1"/>
    <property type="molecule type" value="Genomic_DNA"/>
</dbReference>
<reference evidence="3" key="1">
    <citation type="submission" date="2017-09" db="EMBL/GenBank/DDBJ databases">
        <title>Depth-based differentiation of microbial function through sediment-hosted aquifers and enrichment of novel symbionts in the deep terrestrial subsurface.</title>
        <authorList>
            <person name="Probst A.J."/>
            <person name="Ladd B."/>
            <person name="Jarett J.K."/>
            <person name="Geller-Mcgrath D.E."/>
            <person name="Sieber C.M.K."/>
            <person name="Emerson J.B."/>
            <person name="Anantharaman K."/>
            <person name="Thomas B.C."/>
            <person name="Malmstrom R."/>
            <person name="Stieglmeier M."/>
            <person name="Klingl A."/>
            <person name="Woyke T."/>
            <person name="Ryan C.M."/>
            <person name="Banfield J.F."/>
        </authorList>
    </citation>
    <scope>NUCLEOTIDE SEQUENCE [LARGE SCALE GENOMIC DNA]</scope>
</reference>
<keyword evidence="1" id="KW-0812">Transmembrane</keyword>
<accession>A0A2H0TYH5</accession>
<proteinExistence type="predicted"/>
<gene>
    <name evidence="2" type="ORF">COU28_02540</name>
</gene>
<dbReference type="Proteomes" id="UP000230852">
    <property type="component" value="Unassembled WGS sequence"/>
</dbReference>
<keyword evidence="1" id="KW-0472">Membrane</keyword>
<feature type="transmembrane region" description="Helical" evidence="1">
    <location>
        <begin position="172"/>
        <end position="189"/>
    </location>
</feature>
<evidence type="ECO:0000256" key="1">
    <source>
        <dbReference type="SAM" id="Phobius"/>
    </source>
</evidence>
<organism evidence="2 3">
    <name type="scientific">Candidatus Magasanikbacteria bacterium CG10_big_fil_rev_8_21_14_0_10_36_16</name>
    <dbReference type="NCBI Taxonomy" id="1974645"/>
    <lineage>
        <taxon>Bacteria</taxon>
        <taxon>Candidatus Magasanikiibacteriota</taxon>
    </lineage>
</organism>
<feature type="transmembrane region" description="Helical" evidence="1">
    <location>
        <begin position="201"/>
        <end position="221"/>
    </location>
</feature>
<feature type="transmembrane region" description="Helical" evidence="1">
    <location>
        <begin position="12"/>
        <end position="32"/>
    </location>
</feature>
<sequence>MSQFFLTLLQAILIQLAGLFGIFFVIGFFHSIIQAKTLENYQRSLGWKGILWTAWIGTPIHEMGHAFFALIFRHKIISVRIFEPNAESGNLGHVNHSYNTKSLYQQLGNFFIGGAPMIFGSIILVIFLYSFVPNAKEIFNPLFTNYHNPLEFLQAIFQSLKNLFSVDNIGKWNFWIFFYLSLAVASHMAPSKPDRRGMWSGFFWIVILLITINIVTLLLGVDITKYVLNLSQFLGLFVAIFIYSLLLAFLHYLVSILLWVLFRRR</sequence>
<comment type="caution">
    <text evidence="2">The sequence shown here is derived from an EMBL/GenBank/DDBJ whole genome shotgun (WGS) entry which is preliminary data.</text>
</comment>
<evidence type="ECO:0000313" key="2">
    <source>
        <dbReference type="EMBL" id="PIR78270.1"/>
    </source>
</evidence>